<keyword evidence="5 12" id="KW-0732">Signal</keyword>
<keyword evidence="4 10" id="KW-0812">Transmembrane</keyword>
<dbReference type="PANTHER" id="PTHR30069:SF29">
    <property type="entry name" value="HEMOGLOBIN AND HEMOGLOBIN-HAPTOGLOBIN-BINDING PROTEIN 1-RELATED"/>
    <property type="match status" value="1"/>
</dbReference>
<evidence type="ECO:0000256" key="10">
    <source>
        <dbReference type="PROSITE-ProRule" id="PRU01360"/>
    </source>
</evidence>
<evidence type="ECO:0000313" key="16">
    <source>
        <dbReference type="Proteomes" id="UP000321926"/>
    </source>
</evidence>
<evidence type="ECO:0000256" key="3">
    <source>
        <dbReference type="ARBA" id="ARBA00022452"/>
    </source>
</evidence>
<dbReference type="Pfam" id="PF13715">
    <property type="entry name" value="CarbopepD_reg_2"/>
    <property type="match status" value="1"/>
</dbReference>
<dbReference type="AlphaFoldDB" id="A0A5C8K6Y7"/>
<protein>
    <submittedName>
        <fullName evidence="15">SusC/RagA family TonB-linked outer membrane protein</fullName>
    </submittedName>
</protein>
<comment type="caution">
    <text evidence="15">The sequence shown here is derived from an EMBL/GenBank/DDBJ whole genome shotgun (WGS) entry which is preliminary data.</text>
</comment>
<dbReference type="InterPro" id="IPR023996">
    <property type="entry name" value="TonB-dep_OMP_SusC/RagA"/>
</dbReference>
<keyword evidence="2 10" id="KW-0813">Transport</keyword>
<feature type="signal peptide" evidence="12">
    <location>
        <begin position="1"/>
        <end position="21"/>
    </location>
</feature>
<keyword evidence="3 10" id="KW-1134">Transmembrane beta strand</keyword>
<evidence type="ECO:0000313" key="15">
    <source>
        <dbReference type="EMBL" id="TXK46436.1"/>
    </source>
</evidence>
<evidence type="ECO:0000256" key="6">
    <source>
        <dbReference type="ARBA" id="ARBA00023077"/>
    </source>
</evidence>
<keyword evidence="16" id="KW-1185">Reference proteome</keyword>
<dbReference type="PROSITE" id="PS52016">
    <property type="entry name" value="TONB_DEPENDENT_REC_3"/>
    <property type="match status" value="1"/>
</dbReference>
<evidence type="ECO:0000256" key="12">
    <source>
        <dbReference type="SAM" id="SignalP"/>
    </source>
</evidence>
<keyword evidence="6 11" id="KW-0798">TonB box</keyword>
<dbReference type="Pfam" id="PF00593">
    <property type="entry name" value="TonB_dep_Rec_b-barrel"/>
    <property type="match status" value="1"/>
</dbReference>
<keyword evidence="8" id="KW-0675">Receptor</keyword>
<reference evidence="15 16" key="1">
    <citation type="submission" date="2019-08" db="EMBL/GenBank/DDBJ databases">
        <authorList>
            <person name="Shi S."/>
        </authorList>
    </citation>
    <scope>NUCLEOTIDE SEQUENCE [LARGE SCALE GENOMIC DNA]</scope>
    <source>
        <strain evidence="15 16">GY10130</strain>
    </source>
</reference>
<sequence length="1038" mass="111338">MKKSILLNFIFVFALVVQAFAQGRTVTGNVTDQATGQGLPGVSIQVKGTTTGTATDIDGNFSVSVPSENTTLVFRAIGYQAVERAVGTSSTINVVLAVNAQQLNEVVVTAQGIERDVRSLGYATQSVQGEAISQRSEPNVLNALQGKVAGVNITGASGAPGASTNINIRGITSFNGSNQPLIVVDGIIFSNDVDNSQNTLFGSQPSNRLADINPESIESINILKGPAASVLYGSRASAGVIVITTKSGRGMKGKTEVTFNSSVNFQNIAYLPKFQNEYGQGTQNNYVNNSTASWGPRFGTPGFDNVTTVWGESVPYRAYPDNIKDFYQTGKFLMNSLNIAGGDENTNFSTALSSTLQEGVVRESGFNRHSVQVGGNSKLNNGLKVGGTITYVKTSQEGATMGNGGSAFGQITRVPRSFNLMGMDHIDDITGRSIYFLAPTQNHPLWSLENEFFESNVDRVFGNLSVGYDLADWLNVTYRVTADTYSDTRRQVLRIGAARAPQGQIDEDLRTRSELNGDLLITARKNDIFTEGLNASLLLGQNINQRSRKESGVIAESLTVPGGFDNVSSGTVFTGSYENNFRRRLLGHYGQLSLDYKSYLFLELSARVDKSSTLPAGNNAYFYPSAAVSFVPTEAFNFESDILSYAKVRANAARVGRDAPEYQLQSVFSRATYGNNLASVSFPLAVGGNIPGFQIGSRIGSPNLKPEFVTSYEGGFNLGFFNNRIGVDFTYFHSTSTNQIFNVAISNASGYDTRTTNIGEMRNKGIELQLSGTPIRTSDFEWDIMVNFTRIRNKVISISEGVDNSNITGDSFIGIAPSIAVGYPYGVIIGTANARNDAGELLVNGATGAFVPGVAGEVISNPQKDYIAGITNTFTYKGLSLSALFDINKGGQIYSFSQVDMRQAGQTDVTGVDRDQPRILPGVIANADGTFRPNNIQVSSQAYWTNLGGLASEAAVFDATAYRLREVALNYALPASLISRTPFGGVSLGVSGRNLLLYAPGFPSDPEINTQGAGNIQGMDMNGIPTTRNYGINLRVTF</sequence>
<dbReference type="InterPro" id="IPR008969">
    <property type="entry name" value="CarboxyPept-like_regulatory"/>
</dbReference>
<evidence type="ECO:0000256" key="1">
    <source>
        <dbReference type="ARBA" id="ARBA00004571"/>
    </source>
</evidence>
<dbReference type="InterPro" id="IPR037066">
    <property type="entry name" value="Plug_dom_sf"/>
</dbReference>
<dbReference type="InterPro" id="IPR039426">
    <property type="entry name" value="TonB-dep_rcpt-like"/>
</dbReference>
<dbReference type="SUPFAM" id="SSF56935">
    <property type="entry name" value="Porins"/>
    <property type="match status" value="1"/>
</dbReference>
<evidence type="ECO:0000256" key="5">
    <source>
        <dbReference type="ARBA" id="ARBA00022729"/>
    </source>
</evidence>
<accession>A0A5C8K6Y7</accession>
<evidence type="ECO:0000256" key="2">
    <source>
        <dbReference type="ARBA" id="ARBA00022448"/>
    </source>
</evidence>
<feature type="domain" description="TonB-dependent receptor-like beta-barrel" evidence="13">
    <location>
        <begin position="452"/>
        <end position="825"/>
    </location>
</feature>
<dbReference type="NCBIfam" id="TIGR04056">
    <property type="entry name" value="OMP_RagA_SusC"/>
    <property type="match status" value="1"/>
</dbReference>
<proteinExistence type="inferred from homology"/>
<comment type="subcellular location">
    <subcellularLocation>
        <location evidence="1 10">Cell outer membrane</location>
        <topology evidence="1 10">Multi-pass membrane protein</topology>
    </subcellularLocation>
</comment>
<evidence type="ECO:0000259" key="14">
    <source>
        <dbReference type="Pfam" id="PF07715"/>
    </source>
</evidence>
<gene>
    <name evidence="15" type="ORF">FVR03_10570</name>
</gene>
<evidence type="ECO:0000256" key="9">
    <source>
        <dbReference type="ARBA" id="ARBA00023237"/>
    </source>
</evidence>
<dbReference type="RefSeq" id="WP_147921718.1">
    <property type="nucleotide sequence ID" value="NZ_VRTY01000034.1"/>
</dbReference>
<dbReference type="Gene3D" id="2.40.170.20">
    <property type="entry name" value="TonB-dependent receptor, beta-barrel domain"/>
    <property type="match status" value="1"/>
</dbReference>
<dbReference type="InterPro" id="IPR000531">
    <property type="entry name" value="Beta-barrel_TonB"/>
</dbReference>
<dbReference type="PANTHER" id="PTHR30069">
    <property type="entry name" value="TONB-DEPENDENT OUTER MEMBRANE RECEPTOR"/>
    <property type="match status" value="1"/>
</dbReference>
<dbReference type="OrthoDB" id="9768177at2"/>
<evidence type="ECO:0000256" key="11">
    <source>
        <dbReference type="RuleBase" id="RU003357"/>
    </source>
</evidence>
<evidence type="ECO:0000259" key="13">
    <source>
        <dbReference type="Pfam" id="PF00593"/>
    </source>
</evidence>
<dbReference type="GO" id="GO:0009279">
    <property type="term" value="C:cell outer membrane"/>
    <property type="evidence" value="ECO:0007669"/>
    <property type="project" value="UniProtKB-SubCell"/>
</dbReference>
<name>A0A5C8K6Y7_9BACT</name>
<dbReference type="SUPFAM" id="SSF49464">
    <property type="entry name" value="Carboxypeptidase regulatory domain-like"/>
    <property type="match status" value="1"/>
</dbReference>
<keyword evidence="7 10" id="KW-0472">Membrane</keyword>
<dbReference type="InterPro" id="IPR036942">
    <property type="entry name" value="Beta-barrel_TonB_sf"/>
</dbReference>
<dbReference type="Gene3D" id="2.170.130.10">
    <property type="entry name" value="TonB-dependent receptor, plug domain"/>
    <property type="match status" value="1"/>
</dbReference>
<feature type="chain" id="PRO_5023067734" evidence="12">
    <location>
        <begin position="22"/>
        <end position="1038"/>
    </location>
</feature>
<evidence type="ECO:0000256" key="4">
    <source>
        <dbReference type="ARBA" id="ARBA00022692"/>
    </source>
</evidence>
<dbReference type="Gene3D" id="2.60.40.1120">
    <property type="entry name" value="Carboxypeptidase-like, regulatory domain"/>
    <property type="match status" value="1"/>
</dbReference>
<dbReference type="GO" id="GO:0044718">
    <property type="term" value="P:siderophore transmembrane transport"/>
    <property type="evidence" value="ECO:0007669"/>
    <property type="project" value="TreeGrafter"/>
</dbReference>
<keyword evidence="9 10" id="KW-0998">Cell outer membrane</keyword>
<dbReference type="InterPro" id="IPR012910">
    <property type="entry name" value="Plug_dom"/>
</dbReference>
<dbReference type="Pfam" id="PF07715">
    <property type="entry name" value="Plug"/>
    <property type="match status" value="1"/>
</dbReference>
<dbReference type="GO" id="GO:0015344">
    <property type="term" value="F:siderophore uptake transmembrane transporter activity"/>
    <property type="evidence" value="ECO:0007669"/>
    <property type="project" value="TreeGrafter"/>
</dbReference>
<organism evidence="15 16">
    <name type="scientific">Pontibacter qinzhouensis</name>
    <dbReference type="NCBI Taxonomy" id="2603253"/>
    <lineage>
        <taxon>Bacteria</taxon>
        <taxon>Pseudomonadati</taxon>
        <taxon>Bacteroidota</taxon>
        <taxon>Cytophagia</taxon>
        <taxon>Cytophagales</taxon>
        <taxon>Hymenobacteraceae</taxon>
        <taxon>Pontibacter</taxon>
    </lineage>
</organism>
<feature type="domain" description="TonB-dependent receptor plug" evidence="14">
    <location>
        <begin position="117"/>
        <end position="240"/>
    </location>
</feature>
<comment type="similarity">
    <text evidence="10 11">Belongs to the TonB-dependent receptor family.</text>
</comment>
<dbReference type="EMBL" id="VRTY01000034">
    <property type="protein sequence ID" value="TXK46436.1"/>
    <property type="molecule type" value="Genomic_DNA"/>
</dbReference>
<evidence type="ECO:0000256" key="7">
    <source>
        <dbReference type="ARBA" id="ARBA00023136"/>
    </source>
</evidence>
<evidence type="ECO:0000256" key="8">
    <source>
        <dbReference type="ARBA" id="ARBA00023170"/>
    </source>
</evidence>
<dbReference type="Proteomes" id="UP000321926">
    <property type="component" value="Unassembled WGS sequence"/>
</dbReference>